<dbReference type="InterPro" id="IPR029058">
    <property type="entry name" value="AB_hydrolase_fold"/>
</dbReference>
<evidence type="ECO:0000313" key="2">
    <source>
        <dbReference type="Proteomes" id="UP000887572"/>
    </source>
</evidence>
<organism evidence="2 3">
    <name type="scientific">Globodera rostochiensis</name>
    <name type="common">Golden nematode worm</name>
    <name type="synonym">Heterodera rostochiensis</name>
    <dbReference type="NCBI Taxonomy" id="31243"/>
    <lineage>
        <taxon>Eukaryota</taxon>
        <taxon>Metazoa</taxon>
        <taxon>Ecdysozoa</taxon>
        <taxon>Nematoda</taxon>
        <taxon>Chromadorea</taxon>
        <taxon>Rhabditida</taxon>
        <taxon>Tylenchina</taxon>
        <taxon>Tylenchomorpha</taxon>
        <taxon>Tylenchoidea</taxon>
        <taxon>Heteroderidae</taxon>
        <taxon>Heteroderinae</taxon>
        <taxon>Globodera</taxon>
    </lineage>
</organism>
<keyword evidence="2" id="KW-1185">Reference proteome</keyword>
<dbReference type="WBParaSite" id="Gr19_v10_g13200.t1">
    <property type="protein sequence ID" value="Gr19_v10_g13200.t1"/>
    <property type="gene ID" value="Gr19_v10_g13200"/>
</dbReference>
<dbReference type="PANTHER" id="PTHR11034">
    <property type="entry name" value="N-MYC DOWNSTREAM REGULATED"/>
    <property type="match status" value="1"/>
</dbReference>
<comment type="similarity">
    <text evidence="1">Belongs to the NDRG family.</text>
</comment>
<protein>
    <submittedName>
        <fullName evidence="3">Uncharacterized protein</fullName>
    </submittedName>
</protein>
<dbReference type="InterPro" id="IPR004142">
    <property type="entry name" value="NDRG"/>
</dbReference>
<evidence type="ECO:0000313" key="3">
    <source>
        <dbReference type="WBParaSite" id="Gr19_v10_g13200.t1"/>
    </source>
</evidence>
<dbReference type="AlphaFoldDB" id="A0A914H4M5"/>
<dbReference type="Gene3D" id="3.40.50.1820">
    <property type="entry name" value="alpha/beta hydrolase"/>
    <property type="match status" value="1"/>
</dbReference>
<reference evidence="3" key="1">
    <citation type="submission" date="2022-11" db="UniProtKB">
        <authorList>
            <consortium name="WormBaseParasite"/>
        </authorList>
    </citation>
    <scope>IDENTIFICATION</scope>
</reference>
<dbReference type="SUPFAM" id="SSF53474">
    <property type="entry name" value="alpha/beta-Hydrolases"/>
    <property type="match status" value="1"/>
</dbReference>
<sequence length="362" mass="40434">MSNINWGDNVQRMQIEITWKQCLYNAIIAPFADVGSYPVFTEQSYGTRKCPLDVFVHGNLEQLDEKIVFLTVHDVGKTYLSFVDFANSPTFAPLIRQRAVFLHVSVPGQEPGAENFVGDFPSMEQLGNGLAQVMEKLNLRKCIAIGEGAGADIVCRFAMNFQQLVIGAVLVHCTSTTHGIIANIKELFANLLLDDGHMTNSAWNWLLVHKFGNHEMNEEQRNYVDAIKAGGMNEHNLSRYLYAFSHRDEFTDRLKGQLGKVDVLLVTGGKAPHNENVRHMFNHMTKPKTVLLVAEGVVDVVAESPEYVANSIVLLCQRHGIFSDVILPIVNQQNAEDLSASAEDHRKHNDVDYPATNLIFQA</sequence>
<accession>A0A914H4M5</accession>
<dbReference type="Proteomes" id="UP000887572">
    <property type="component" value="Unplaced"/>
</dbReference>
<name>A0A914H4M5_GLORO</name>
<dbReference type="Pfam" id="PF03096">
    <property type="entry name" value="Ndr"/>
    <property type="match status" value="1"/>
</dbReference>
<proteinExistence type="inferred from homology"/>
<evidence type="ECO:0000256" key="1">
    <source>
        <dbReference type="ARBA" id="ARBA00005598"/>
    </source>
</evidence>